<protein>
    <submittedName>
        <fullName evidence="5">ABC transporter substrate-binding protein</fullName>
    </submittedName>
</protein>
<organism evidence="5 6">
    <name type="scientific">Candidatus Pullichristensenella excrementigallinarum</name>
    <dbReference type="NCBI Taxonomy" id="2840907"/>
    <lineage>
        <taxon>Bacteria</taxon>
        <taxon>Bacillati</taxon>
        <taxon>Bacillota</taxon>
        <taxon>Clostridia</taxon>
        <taxon>Candidatus Pullichristensenella</taxon>
    </lineage>
</organism>
<dbReference type="Gene3D" id="3.40.190.10">
    <property type="entry name" value="Periplasmic binding protein-like II"/>
    <property type="match status" value="1"/>
</dbReference>
<feature type="domain" description="Solute-binding protein family 5" evidence="4">
    <location>
        <begin position="81"/>
        <end position="430"/>
    </location>
</feature>
<accession>A0A9D1LCQ0</accession>
<dbReference type="PANTHER" id="PTHR30290:SF9">
    <property type="entry name" value="OLIGOPEPTIDE-BINDING PROTEIN APPA"/>
    <property type="match status" value="1"/>
</dbReference>
<dbReference type="InterPro" id="IPR039424">
    <property type="entry name" value="SBP_5"/>
</dbReference>
<reference evidence="5" key="2">
    <citation type="journal article" date="2021" name="PeerJ">
        <title>Extensive microbial diversity within the chicken gut microbiome revealed by metagenomics and culture.</title>
        <authorList>
            <person name="Gilroy R."/>
            <person name="Ravi A."/>
            <person name="Getino M."/>
            <person name="Pursley I."/>
            <person name="Horton D.L."/>
            <person name="Alikhan N.F."/>
            <person name="Baker D."/>
            <person name="Gharbi K."/>
            <person name="Hall N."/>
            <person name="Watson M."/>
            <person name="Adriaenssens E.M."/>
            <person name="Foster-Nyarko E."/>
            <person name="Jarju S."/>
            <person name="Secka A."/>
            <person name="Antonio M."/>
            <person name="Oren A."/>
            <person name="Chaudhuri R.R."/>
            <person name="La Ragione R."/>
            <person name="Hildebrand F."/>
            <person name="Pallen M.J."/>
        </authorList>
    </citation>
    <scope>NUCLEOTIDE SEQUENCE</scope>
    <source>
        <strain evidence="5">ChiHcec3-11533</strain>
    </source>
</reference>
<dbReference type="InterPro" id="IPR000914">
    <property type="entry name" value="SBP_5_dom"/>
</dbReference>
<keyword evidence="3" id="KW-0732">Signal</keyword>
<evidence type="ECO:0000256" key="2">
    <source>
        <dbReference type="ARBA" id="ARBA00022448"/>
    </source>
</evidence>
<dbReference type="PIRSF" id="PIRSF002741">
    <property type="entry name" value="MppA"/>
    <property type="match status" value="1"/>
</dbReference>
<dbReference type="PROSITE" id="PS51257">
    <property type="entry name" value="PROKAR_LIPOPROTEIN"/>
    <property type="match status" value="1"/>
</dbReference>
<sequence length="513" mass="56625">MRFKERKRMLALLLAIVLALALTGCGTRSRNEVAGTSVILATSGEPYHFYALSDEGCAGDDNLVLSNVYDCLTFLEADGSISPGLAEKWTISEDGLCYTFYLRQGVKFHNGYDFTAEDVKFTFDKGAVGPLGSALFVNFKSCEIVDDYTVNIYLSAPYAGFLFGVASRLGGICSKAYYDEVGDEGYLEAPIGTGPYKFVEARSGEKIVLEANADYWRGAPDIQKVTIQIVPDVSTQLIGLECGDYDVVRNPSIDSCVRLNGNSELAWDYTDSTGRITLYLAAWGGRIGEDKNFRKAVQCGINKEEINVGTNSGYATILDIDMCPMYDGYPTEGIVTVDYDPEQAREYLAASSYDGRTFEILCQSGTTFEIAAKILQSQLMDIGIATDVIAVDNTTYTELELSGNFDAVIREQLSSMVDADGASTYFNTTPGFAYTRNCMYPLAEEIYPLFEKGREVQGEERIPYYTQACNIITEEAYLVPLYNGIITVAYNADLQGVEAHCLGTYNFFHWSWK</sequence>
<dbReference type="AlphaFoldDB" id="A0A9D1LCQ0"/>
<dbReference type="Proteomes" id="UP000824072">
    <property type="component" value="Unassembled WGS sequence"/>
</dbReference>
<dbReference type="GO" id="GO:1904680">
    <property type="term" value="F:peptide transmembrane transporter activity"/>
    <property type="evidence" value="ECO:0007669"/>
    <property type="project" value="TreeGrafter"/>
</dbReference>
<dbReference type="CDD" id="cd00995">
    <property type="entry name" value="PBP2_NikA_DppA_OppA_like"/>
    <property type="match status" value="1"/>
</dbReference>
<evidence type="ECO:0000256" key="3">
    <source>
        <dbReference type="ARBA" id="ARBA00022729"/>
    </source>
</evidence>
<evidence type="ECO:0000313" key="6">
    <source>
        <dbReference type="Proteomes" id="UP000824072"/>
    </source>
</evidence>
<keyword evidence="2" id="KW-0813">Transport</keyword>
<comment type="caution">
    <text evidence="5">The sequence shown here is derived from an EMBL/GenBank/DDBJ whole genome shotgun (WGS) entry which is preliminary data.</text>
</comment>
<comment type="similarity">
    <text evidence="1">Belongs to the bacterial solute-binding protein 5 family.</text>
</comment>
<dbReference type="Gene3D" id="3.10.105.10">
    <property type="entry name" value="Dipeptide-binding Protein, Domain 3"/>
    <property type="match status" value="1"/>
</dbReference>
<dbReference type="PANTHER" id="PTHR30290">
    <property type="entry name" value="PERIPLASMIC BINDING COMPONENT OF ABC TRANSPORTER"/>
    <property type="match status" value="1"/>
</dbReference>
<dbReference type="Pfam" id="PF00496">
    <property type="entry name" value="SBP_bac_5"/>
    <property type="match status" value="1"/>
</dbReference>
<proteinExistence type="inferred from homology"/>
<dbReference type="EMBL" id="DVMU01000196">
    <property type="protein sequence ID" value="HIU34690.1"/>
    <property type="molecule type" value="Genomic_DNA"/>
</dbReference>
<dbReference type="GO" id="GO:0043190">
    <property type="term" value="C:ATP-binding cassette (ABC) transporter complex"/>
    <property type="evidence" value="ECO:0007669"/>
    <property type="project" value="InterPro"/>
</dbReference>
<evidence type="ECO:0000259" key="4">
    <source>
        <dbReference type="Pfam" id="PF00496"/>
    </source>
</evidence>
<dbReference type="GO" id="GO:0042597">
    <property type="term" value="C:periplasmic space"/>
    <property type="evidence" value="ECO:0007669"/>
    <property type="project" value="UniProtKB-ARBA"/>
</dbReference>
<name>A0A9D1LCQ0_9FIRM</name>
<reference evidence="5" key="1">
    <citation type="submission" date="2020-10" db="EMBL/GenBank/DDBJ databases">
        <authorList>
            <person name="Gilroy R."/>
        </authorList>
    </citation>
    <scope>NUCLEOTIDE SEQUENCE</scope>
    <source>
        <strain evidence="5">ChiHcec3-11533</strain>
    </source>
</reference>
<gene>
    <name evidence="5" type="ORF">IAB02_09015</name>
</gene>
<dbReference type="GO" id="GO:0015833">
    <property type="term" value="P:peptide transport"/>
    <property type="evidence" value="ECO:0007669"/>
    <property type="project" value="TreeGrafter"/>
</dbReference>
<dbReference type="SUPFAM" id="SSF53850">
    <property type="entry name" value="Periplasmic binding protein-like II"/>
    <property type="match status" value="1"/>
</dbReference>
<evidence type="ECO:0000313" key="5">
    <source>
        <dbReference type="EMBL" id="HIU34690.1"/>
    </source>
</evidence>
<dbReference type="InterPro" id="IPR030678">
    <property type="entry name" value="Peptide/Ni-bd"/>
</dbReference>
<evidence type="ECO:0000256" key="1">
    <source>
        <dbReference type="ARBA" id="ARBA00005695"/>
    </source>
</evidence>